<dbReference type="Proteomes" id="UP000256379">
    <property type="component" value="Unassembled WGS sequence"/>
</dbReference>
<dbReference type="Gene3D" id="3.60.21.10">
    <property type="match status" value="1"/>
</dbReference>
<comment type="caution">
    <text evidence="2">The sequence shown here is derived from an EMBL/GenBank/DDBJ whole genome shotgun (WGS) entry which is preliminary data.</text>
</comment>
<dbReference type="InterPro" id="IPR029052">
    <property type="entry name" value="Metallo-depent_PP-like"/>
</dbReference>
<accession>A0A3D8IKZ5</accession>
<organism evidence="2 3">
    <name type="scientific">Helicobacter didelphidarum</name>
    <dbReference type="NCBI Taxonomy" id="2040648"/>
    <lineage>
        <taxon>Bacteria</taxon>
        <taxon>Pseudomonadati</taxon>
        <taxon>Campylobacterota</taxon>
        <taxon>Epsilonproteobacteria</taxon>
        <taxon>Campylobacterales</taxon>
        <taxon>Helicobacteraceae</taxon>
        <taxon>Helicobacter</taxon>
    </lineage>
</organism>
<dbReference type="PANTHER" id="PTHR11668:SF496">
    <property type="entry name" value="SERINE_THREONINE-PROTEIN PHOSPHATASE"/>
    <property type="match status" value="1"/>
</dbReference>
<feature type="domain" description="Calcineurin-like phosphoesterase" evidence="1">
    <location>
        <begin position="174"/>
        <end position="305"/>
    </location>
</feature>
<dbReference type="RefSeq" id="WP_115543069.1">
    <property type="nucleotide sequence ID" value="NZ_NXLQ01000010.1"/>
</dbReference>
<dbReference type="GO" id="GO:0016787">
    <property type="term" value="F:hydrolase activity"/>
    <property type="evidence" value="ECO:0007669"/>
    <property type="project" value="InterPro"/>
</dbReference>
<dbReference type="OrthoDB" id="9807890at2"/>
<protein>
    <submittedName>
        <fullName evidence="2">Serine/threonine protein phosphatase</fullName>
    </submittedName>
</protein>
<dbReference type="PRINTS" id="PR00114">
    <property type="entry name" value="STPHPHTASE"/>
</dbReference>
<dbReference type="Pfam" id="PF13671">
    <property type="entry name" value="AAA_33"/>
    <property type="match status" value="1"/>
</dbReference>
<dbReference type="Gene3D" id="3.40.50.300">
    <property type="entry name" value="P-loop containing nucleotide triphosphate hydrolases"/>
    <property type="match status" value="1"/>
</dbReference>
<dbReference type="InterPro" id="IPR004843">
    <property type="entry name" value="Calcineurin-like_PHP"/>
</dbReference>
<gene>
    <name evidence="2" type="ORF">CQA53_05735</name>
</gene>
<dbReference type="PANTHER" id="PTHR11668">
    <property type="entry name" value="SERINE/THREONINE PROTEIN PHOSPHATASE"/>
    <property type="match status" value="1"/>
</dbReference>
<proteinExistence type="predicted"/>
<dbReference type="EMBL" id="NXLQ01000010">
    <property type="protein sequence ID" value="RDU65793.1"/>
    <property type="molecule type" value="Genomic_DNA"/>
</dbReference>
<dbReference type="Pfam" id="PF00149">
    <property type="entry name" value="Metallophos"/>
    <property type="match status" value="1"/>
</dbReference>
<dbReference type="AlphaFoldDB" id="A0A3D8IKZ5"/>
<sequence length="814" mass="95976">MRYLLLTRGMPFCGKTTWIQQYNLQDYTLSSQTFKDLTQSPMLDENGKTIRANNNDKIAFQMLFVALESRMAKGDFIIVEDNHIAKSYFSNYKEMAKNYAYKIFIVDFSSIPFDEIKKRNQNAQEYIYMESELESLYKDLQLSEIPIKCDIIEPSEIKKFLHVEPKNLNGYKVIHHIGDIQGSFSVLKKYLGTMKDDEFYIFLGDYIDRGFQNYEVLKFLLTIVDKKNVCLIEGNHEKWLWHWANNKEVESREFRLNTQLELEQKGFSKNEAKQLYQKLIPYFFYRFHDKRVICTHGGLSNVPKYPLLLSASQSIHGVGGYLNTSAIAQTFSKNAPENYYQFFGHRNKTALPIRIYEKNFIMESQVEFGGFLRTIQLTQNEFKDTSIRNTIFISKEEKDAKHAIQKYIDSAKGNKKITLESHKNLLSIRFMSRINQDIQRSPCCFIPCIIDTKSWQIAGRGYNVNTNRTEEFIENHECLKSFIFPLRVKRKIRGVEAILSYYNGNFFYVLDCVVQNHLPYFICPKELRKQLISIFKSQSFSILLTLQDKKTFILQEILPNSPLDNEIYATLLEEVAKVLQLKIQKTHYMIESYEEFLKFLMCLRQYNHFLAKEFEAQKMVLKKFYYDSKRIDSDISQVNVHEVCNNIIEAKSQQMLHCNTITAQSCDGNYSFEEKMELFNPFVLFDSIGNFTELPLFYDNELRVIKQLIKIWSVQGSITKLQWINNPLRERFYVWFQEYILEFKRDSKGHNNLSHTQAQEIKNLNHSCIKSDIKTILQDKPITQLCEQQSFLHTIQNIPIEWIQNVFLKALVMS</sequence>
<keyword evidence="3" id="KW-1185">Reference proteome</keyword>
<dbReference type="InterPro" id="IPR050341">
    <property type="entry name" value="PP1_catalytic_subunit"/>
</dbReference>
<dbReference type="InterPro" id="IPR006186">
    <property type="entry name" value="Ser/Thr-sp_prot-phosphatase"/>
</dbReference>
<dbReference type="InterPro" id="IPR027417">
    <property type="entry name" value="P-loop_NTPase"/>
</dbReference>
<dbReference type="SUPFAM" id="SSF56300">
    <property type="entry name" value="Metallo-dependent phosphatases"/>
    <property type="match status" value="1"/>
</dbReference>
<evidence type="ECO:0000259" key="1">
    <source>
        <dbReference type="Pfam" id="PF00149"/>
    </source>
</evidence>
<reference evidence="2 3" key="1">
    <citation type="submission" date="2018-04" db="EMBL/GenBank/DDBJ databases">
        <title>Novel Campyloabacter and Helicobacter Species and Strains.</title>
        <authorList>
            <person name="Mannion A.J."/>
            <person name="Shen Z."/>
            <person name="Fox J.G."/>
        </authorList>
    </citation>
    <scope>NUCLEOTIDE SEQUENCE [LARGE SCALE GENOMIC DNA]</scope>
    <source>
        <strain evidence="2 3">MIT 17-337</strain>
    </source>
</reference>
<name>A0A3D8IKZ5_9HELI</name>
<evidence type="ECO:0000313" key="3">
    <source>
        <dbReference type="Proteomes" id="UP000256379"/>
    </source>
</evidence>
<evidence type="ECO:0000313" key="2">
    <source>
        <dbReference type="EMBL" id="RDU65793.1"/>
    </source>
</evidence>